<sequence>MAKPLNPQQLAEAQDSGEMIKLWTTLWGNRNNAITTSSYLLSS</sequence>
<name>A0ABU2B179_9MICC</name>
<gene>
    <name evidence="1" type="ORF">J2S62_001298</name>
</gene>
<dbReference type="RefSeq" id="WP_310172756.1">
    <property type="nucleotide sequence ID" value="NZ_BAABHE010000002.1"/>
</dbReference>
<accession>A0ABU2B179</accession>
<keyword evidence="2" id="KW-1185">Reference proteome</keyword>
<organism evidence="1 2">
    <name type="scientific">Enteractinococcus fodinae</name>
    <dbReference type="NCBI Taxonomy" id="684663"/>
    <lineage>
        <taxon>Bacteria</taxon>
        <taxon>Bacillati</taxon>
        <taxon>Actinomycetota</taxon>
        <taxon>Actinomycetes</taxon>
        <taxon>Micrococcales</taxon>
        <taxon>Micrococcaceae</taxon>
    </lineage>
</organism>
<evidence type="ECO:0000313" key="1">
    <source>
        <dbReference type="EMBL" id="MDR7347041.1"/>
    </source>
</evidence>
<dbReference type="EMBL" id="JAVDYJ010000001">
    <property type="protein sequence ID" value="MDR7347041.1"/>
    <property type="molecule type" value="Genomic_DNA"/>
</dbReference>
<proteinExistence type="predicted"/>
<evidence type="ECO:0000313" key="2">
    <source>
        <dbReference type="Proteomes" id="UP001183794"/>
    </source>
</evidence>
<reference evidence="1 2" key="1">
    <citation type="submission" date="2023-07" db="EMBL/GenBank/DDBJ databases">
        <title>Sequencing the genomes of 1000 actinobacteria strains.</title>
        <authorList>
            <person name="Klenk H.-P."/>
        </authorList>
    </citation>
    <scope>NUCLEOTIDE SEQUENCE [LARGE SCALE GENOMIC DNA]</scope>
    <source>
        <strain evidence="1 2">DSM 22966</strain>
    </source>
</reference>
<comment type="caution">
    <text evidence="1">The sequence shown here is derived from an EMBL/GenBank/DDBJ whole genome shotgun (WGS) entry which is preliminary data.</text>
</comment>
<protein>
    <submittedName>
        <fullName evidence="1">Uncharacterized protein</fullName>
    </submittedName>
</protein>
<dbReference type="Proteomes" id="UP001183794">
    <property type="component" value="Unassembled WGS sequence"/>
</dbReference>